<evidence type="ECO:0000313" key="2">
    <source>
        <dbReference type="Proteomes" id="UP001153404"/>
    </source>
</evidence>
<dbReference type="Proteomes" id="UP001153404">
    <property type="component" value="Unassembled WGS sequence"/>
</dbReference>
<organism evidence="1 2">
    <name type="scientific">Cohnella rhizosphaerae</name>
    <dbReference type="NCBI Taxonomy" id="1457232"/>
    <lineage>
        <taxon>Bacteria</taxon>
        <taxon>Bacillati</taxon>
        <taxon>Bacillota</taxon>
        <taxon>Bacilli</taxon>
        <taxon>Bacillales</taxon>
        <taxon>Paenibacillaceae</taxon>
        <taxon>Cohnella</taxon>
    </lineage>
</organism>
<protein>
    <submittedName>
        <fullName evidence="1">Uncharacterized protein</fullName>
    </submittedName>
</protein>
<proteinExistence type="predicted"/>
<accession>A0A9X4L0G4</accession>
<evidence type="ECO:0000313" key="1">
    <source>
        <dbReference type="EMBL" id="MDG0814307.1"/>
    </source>
</evidence>
<name>A0A9X4L0G4_9BACL</name>
<dbReference type="AlphaFoldDB" id="A0A9X4L0G4"/>
<keyword evidence="2" id="KW-1185">Reference proteome</keyword>
<dbReference type="RefSeq" id="WP_277539139.1">
    <property type="nucleotide sequence ID" value="NZ_JAPDIA010000009.1"/>
</dbReference>
<dbReference type="EMBL" id="JAPDIA010000009">
    <property type="protein sequence ID" value="MDG0814307.1"/>
    <property type="molecule type" value="Genomic_DNA"/>
</dbReference>
<sequence>MNKNRFLPSIKELEIYNVTGNAGSVIDQDDSAVPYAKYSDIRGTTQRMQTFAVTSSTLPRLDLYVYESYVNAVPEDNYYVDIVEVGADGKPAKTLFTASLASNNIPGDPTPYAIYPRLKDLDPAKTYGIVLRSPGTADNGSTDNKYGFAYADGNPYAGGYEAVSSDGGPDLDEGK</sequence>
<gene>
    <name evidence="1" type="ORF">OMP40_37305</name>
</gene>
<comment type="caution">
    <text evidence="1">The sequence shown here is derived from an EMBL/GenBank/DDBJ whole genome shotgun (WGS) entry which is preliminary data.</text>
</comment>
<reference evidence="1" key="1">
    <citation type="submission" date="2022-10" db="EMBL/GenBank/DDBJ databases">
        <title>Comparative genomic analysis of Cohnella hashimotonis sp. nov., isolated from the International Space Station.</title>
        <authorList>
            <person name="Simpson A."/>
            <person name="Venkateswaran K."/>
        </authorList>
    </citation>
    <scope>NUCLEOTIDE SEQUENCE</scope>
    <source>
        <strain evidence="1">DSM 28161</strain>
    </source>
</reference>